<dbReference type="PANTHER" id="PTHR12640">
    <property type="entry name" value="RIBOPHORIN II"/>
    <property type="match status" value="1"/>
</dbReference>
<evidence type="ECO:0000313" key="10">
    <source>
        <dbReference type="EMBL" id="RFU27109.1"/>
    </source>
</evidence>
<dbReference type="STRING" id="5539.A0A3E2H147"/>
<reference evidence="10 11" key="1">
    <citation type="submission" date="2018-05" db="EMBL/GenBank/DDBJ databases">
        <title>Draft genome sequence of Scytalidium lignicola DSM 105466, a ubiquitous saprotrophic fungus.</title>
        <authorList>
            <person name="Buettner E."/>
            <person name="Gebauer A.M."/>
            <person name="Hofrichter M."/>
            <person name="Liers C."/>
            <person name="Kellner H."/>
        </authorList>
    </citation>
    <scope>NUCLEOTIDE SEQUENCE [LARGE SCALE GENOMIC DNA]</scope>
    <source>
        <strain evidence="10 11">DSM 105466</strain>
    </source>
</reference>
<dbReference type="InterPro" id="IPR008814">
    <property type="entry name" value="Swp1"/>
</dbReference>
<dbReference type="Proteomes" id="UP000258309">
    <property type="component" value="Unassembled WGS sequence"/>
</dbReference>
<dbReference type="InterPro" id="IPR056790">
    <property type="entry name" value="Ribophorin_II_C"/>
</dbReference>
<evidence type="ECO:0000259" key="9">
    <source>
        <dbReference type="Pfam" id="PF25147"/>
    </source>
</evidence>
<evidence type="ECO:0000256" key="5">
    <source>
        <dbReference type="ARBA" id="ARBA00022989"/>
    </source>
</evidence>
<proteinExistence type="predicted"/>
<evidence type="ECO:0000256" key="8">
    <source>
        <dbReference type="SAM" id="SignalP"/>
    </source>
</evidence>
<feature type="signal peptide" evidence="8">
    <location>
        <begin position="1"/>
        <end position="21"/>
    </location>
</feature>
<evidence type="ECO:0000313" key="11">
    <source>
        <dbReference type="Proteomes" id="UP000258309"/>
    </source>
</evidence>
<feature type="non-terminal residue" evidence="10">
    <location>
        <position position="1"/>
    </location>
</feature>
<comment type="subcellular location">
    <subcellularLocation>
        <location evidence="1">Endoplasmic reticulum membrane</location>
        <topology evidence="1">Multi-pass membrane protein</topology>
    </subcellularLocation>
</comment>
<protein>
    <recommendedName>
        <fullName evidence="9">Ribophorin II C-terminal domain-containing protein</fullName>
    </recommendedName>
</protein>
<keyword evidence="2 7" id="KW-0812">Transmembrane</keyword>
<name>A0A3E2H147_SCYLI</name>
<feature type="transmembrane region" description="Helical" evidence="7">
    <location>
        <begin position="191"/>
        <end position="214"/>
    </location>
</feature>
<feature type="transmembrane region" description="Helical" evidence="7">
    <location>
        <begin position="259"/>
        <end position="278"/>
    </location>
</feature>
<dbReference type="GO" id="GO:0006487">
    <property type="term" value="P:protein N-linked glycosylation"/>
    <property type="evidence" value="ECO:0007669"/>
    <property type="project" value="TreeGrafter"/>
</dbReference>
<dbReference type="OMA" id="VFFMYYT"/>
<evidence type="ECO:0000256" key="7">
    <source>
        <dbReference type="SAM" id="Phobius"/>
    </source>
</evidence>
<keyword evidence="11" id="KW-1185">Reference proteome</keyword>
<dbReference type="AlphaFoldDB" id="A0A3E2H147"/>
<evidence type="ECO:0000256" key="2">
    <source>
        <dbReference type="ARBA" id="ARBA00022692"/>
    </source>
</evidence>
<dbReference type="UniPathway" id="UPA00378"/>
<dbReference type="EMBL" id="NCSJ02000222">
    <property type="protein sequence ID" value="RFU27109.1"/>
    <property type="molecule type" value="Genomic_DNA"/>
</dbReference>
<evidence type="ECO:0000256" key="6">
    <source>
        <dbReference type="ARBA" id="ARBA00023136"/>
    </source>
</evidence>
<feature type="non-terminal residue" evidence="10">
    <location>
        <position position="318"/>
    </location>
</feature>
<accession>A0A3E2H147</accession>
<feature type="transmembrane region" description="Helical" evidence="7">
    <location>
        <begin position="234"/>
        <end position="253"/>
    </location>
</feature>
<keyword evidence="5 7" id="KW-1133">Transmembrane helix</keyword>
<keyword evidence="3 8" id="KW-0732">Signal</keyword>
<evidence type="ECO:0000256" key="3">
    <source>
        <dbReference type="ARBA" id="ARBA00022729"/>
    </source>
</evidence>
<evidence type="ECO:0000256" key="4">
    <source>
        <dbReference type="ARBA" id="ARBA00022824"/>
    </source>
</evidence>
<feature type="domain" description="Ribophorin II C-terminal" evidence="9">
    <location>
        <begin position="181"/>
        <end position="284"/>
    </location>
</feature>
<comment type="caution">
    <text evidence="10">The sequence shown here is derived from an EMBL/GenBank/DDBJ whole genome shotgun (WGS) entry which is preliminary data.</text>
</comment>
<dbReference type="PANTHER" id="PTHR12640:SF0">
    <property type="entry name" value="DOLICHYL-DIPHOSPHOOLIGOSACCHARIDE--PROTEIN GLYCOSYLTRANSFERASE SUBUNIT 2"/>
    <property type="match status" value="1"/>
</dbReference>
<feature type="chain" id="PRO_5044244461" description="Ribophorin II C-terminal domain-containing protein" evidence="8">
    <location>
        <begin position="22"/>
        <end position="318"/>
    </location>
</feature>
<dbReference type="OrthoDB" id="432292at2759"/>
<sequence>MRFLSSLIPSLLLLGAGVAQAASAWTFDEATISVQSKGAGNGFKDKLSTKPPLAKSVSLGTADTLKILLTAKDGSKAARPHQAFLMLKDQGSGLETTFPFSMKESGKGKVEVVGAPKDLPIQFAAASKPLKATLILASFGSSTPFGSHVFDLDVKTDPALGSKSSEKPLRYGKLAEIHHIFRADPTSPPKIISIFFALAVLGTLPILLGGWAYLGANLSHATKAMSTAPISHSLFFGSIVSMEFVFFLYYSTWNLFQTLPVAGVIGLVAYVSGSKALSEVRGRRLAVRFVEREEGGTPGEVPPAGPLLDYRYLPRAAQ</sequence>
<dbReference type="Pfam" id="PF25147">
    <property type="entry name" value="Ribophorin_II_C"/>
    <property type="match status" value="1"/>
</dbReference>
<keyword evidence="6 7" id="KW-0472">Membrane</keyword>
<organism evidence="10 11">
    <name type="scientific">Scytalidium lignicola</name>
    <name type="common">Hyphomycete</name>
    <dbReference type="NCBI Taxonomy" id="5539"/>
    <lineage>
        <taxon>Eukaryota</taxon>
        <taxon>Fungi</taxon>
        <taxon>Dikarya</taxon>
        <taxon>Ascomycota</taxon>
        <taxon>Pezizomycotina</taxon>
        <taxon>Leotiomycetes</taxon>
        <taxon>Leotiomycetes incertae sedis</taxon>
        <taxon>Scytalidium</taxon>
    </lineage>
</organism>
<gene>
    <name evidence="10" type="ORF">B7463_g9221</name>
</gene>
<dbReference type="GO" id="GO:0008250">
    <property type="term" value="C:oligosaccharyltransferase complex"/>
    <property type="evidence" value="ECO:0007669"/>
    <property type="project" value="InterPro"/>
</dbReference>
<evidence type="ECO:0000256" key="1">
    <source>
        <dbReference type="ARBA" id="ARBA00004477"/>
    </source>
</evidence>
<keyword evidence="4" id="KW-0256">Endoplasmic reticulum</keyword>